<sequence>MASSLSFTVHSPYPTANSDTPCLFLRSIPTFIAMHCQKVADK</sequence>
<accession>A0A0X1KZ10</accession>
<proteinExistence type="predicted"/>
<dbReference type="HOGENOM" id="CLU_3259510_0_0_6"/>
<dbReference type="EMBL" id="DS990136">
    <property type="protein sequence ID" value="EET23474.1"/>
    <property type="molecule type" value="Genomic_DNA"/>
</dbReference>
<dbReference type="AlphaFoldDB" id="A0A0X1KZ10"/>
<reference evidence="1" key="1">
    <citation type="submission" date="2005-09" db="EMBL/GenBank/DDBJ databases">
        <title>Annotation of Vibrio cholerae MO10.</title>
        <authorList>
            <person name="Colwell R."/>
            <person name="Grim C.J."/>
            <person name="Young S."/>
            <person name="Jaffe D."/>
            <person name="Gnerre S."/>
            <person name="Berlin A."/>
            <person name="Heiman D."/>
            <person name="Hepburn T."/>
            <person name="Shea T."/>
            <person name="Sykes S."/>
            <person name="Yandava C."/>
            <person name="Alvarado L."/>
            <person name="Kodira C."/>
            <person name="Borodovsky M."/>
            <person name="Heidelberg J."/>
            <person name="Lander E."/>
            <person name="Galagan J."/>
            <person name="Nusbaum C."/>
            <person name="Birren B."/>
        </authorList>
    </citation>
    <scope>NUCLEOTIDE SEQUENCE [LARGE SCALE GENOMIC DNA]</scope>
    <source>
        <strain evidence="1">MO10</strain>
    </source>
</reference>
<dbReference type="Proteomes" id="UP000004687">
    <property type="component" value="Unassembled WGS sequence"/>
</dbReference>
<evidence type="ECO:0000313" key="1">
    <source>
        <dbReference type="EMBL" id="EET23474.1"/>
    </source>
</evidence>
<organism evidence="1">
    <name type="scientific">Vibrio cholerae (strain MO10)</name>
    <dbReference type="NCBI Taxonomy" id="345072"/>
    <lineage>
        <taxon>Bacteria</taxon>
        <taxon>Pseudomonadati</taxon>
        <taxon>Pseudomonadota</taxon>
        <taxon>Gammaproteobacteria</taxon>
        <taxon>Vibrionales</taxon>
        <taxon>Vibrionaceae</taxon>
        <taxon>Vibrio</taxon>
    </lineage>
</organism>
<reference evidence="1" key="2">
    <citation type="submission" date="2008-07" db="EMBL/GenBank/DDBJ databases">
        <authorList>
            <consortium name="Broad Institute Genome Sequencing Platform"/>
            <person name="Colwell R."/>
            <person name="Grim C.J."/>
            <person name="Young S."/>
            <person name="Jaffe D."/>
            <person name="Gnerre S."/>
            <person name="Berlin A."/>
            <person name="Heiman D."/>
            <person name="Hepburn T."/>
            <person name="Shea T."/>
            <person name="Sykes S."/>
            <person name="Alvarado L."/>
            <person name="Kodira C."/>
            <person name="Heidelberg J."/>
            <person name="Lander E."/>
            <person name="Galagan J."/>
            <person name="Nusbaum C."/>
            <person name="Birren B."/>
        </authorList>
    </citation>
    <scope>NUCLEOTIDE SEQUENCE [LARGE SCALE GENOMIC DNA]</scope>
    <source>
        <strain evidence="1">MO10</strain>
    </source>
</reference>
<protein>
    <submittedName>
        <fullName evidence="1">Uncharacterized protein</fullName>
    </submittedName>
</protein>
<gene>
    <name evidence="1" type="ORF">VchoM_01501</name>
</gene>
<name>A0A0X1KZ10_VIBCO</name>